<keyword evidence="1" id="KW-0472">Membrane</keyword>
<sequence length="127" mass="15174">MHLYPWLTATGTFIFQFFILLMVALLTRALKKWLAARSRVKLSPLDFWPPLLLVFIHQLSQNGFAESYIPEVVIVWLGICLIVLLWRIFSDETLTYKKFFVFFWRFSDLFLFVCWFVVAIDVIIQKF</sequence>
<keyword evidence="1" id="KW-1133">Transmembrane helix</keyword>
<keyword evidence="3" id="KW-1185">Reference proteome</keyword>
<organism evidence="2 3">
    <name type="scientific">Lentilactobacillus fungorum</name>
    <dbReference type="NCBI Taxonomy" id="2201250"/>
    <lineage>
        <taxon>Bacteria</taxon>
        <taxon>Bacillati</taxon>
        <taxon>Bacillota</taxon>
        <taxon>Bacilli</taxon>
        <taxon>Lactobacillales</taxon>
        <taxon>Lactobacillaceae</taxon>
        <taxon>Lentilactobacillus</taxon>
    </lineage>
</organism>
<dbReference type="EMBL" id="BNJR01000019">
    <property type="protein sequence ID" value="GHP14994.1"/>
    <property type="molecule type" value="Genomic_DNA"/>
</dbReference>
<gene>
    <name evidence="2" type="ORF">YK48G_24190</name>
</gene>
<reference evidence="2 3" key="1">
    <citation type="journal article" date="2021" name="Int. J. Syst. Evol. Microbiol.">
        <title>Lentilactobacillus fungorum sp. nov., isolated from spent mushroom substrates.</title>
        <authorList>
            <person name="Tohno M."/>
            <person name="Tanizawa Y."/>
            <person name="Kojima Y."/>
            <person name="Sakamoto M."/>
            <person name="Ohkuma M."/>
            <person name="Kobayashi H."/>
        </authorList>
    </citation>
    <scope>NUCLEOTIDE SEQUENCE [LARGE SCALE GENOMIC DNA]</scope>
    <source>
        <strain evidence="2 3">YK48G</strain>
    </source>
</reference>
<keyword evidence="1" id="KW-0812">Transmembrane</keyword>
<dbReference type="RefSeq" id="WP_203630973.1">
    <property type="nucleotide sequence ID" value="NZ_BNJR01000019.1"/>
</dbReference>
<comment type="caution">
    <text evidence="2">The sequence shown here is derived from an EMBL/GenBank/DDBJ whole genome shotgun (WGS) entry which is preliminary data.</text>
</comment>
<feature type="transmembrane region" description="Helical" evidence="1">
    <location>
        <begin position="102"/>
        <end position="124"/>
    </location>
</feature>
<protein>
    <recommendedName>
        <fullName evidence="4">DUF3397 domain-containing protein</fullName>
    </recommendedName>
</protein>
<evidence type="ECO:0000313" key="3">
    <source>
        <dbReference type="Proteomes" id="UP000604765"/>
    </source>
</evidence>
<evidence type="ECO:0000256" key="1">
    <source>
        <dbReference type="SAM" id="Phobius"/>
    </source>
</evidence>
<evidence type="ECO:0000313" key="2">
    <source>
        <dbReference type="EMBL" id="GHP14994.1"/>
    </source>
</evidence>
<evidence type="ECO:0008006" key="4">
    <source>
        <dbReference type="Google" id="ProtNLM"/>
    </source>
</evidence>
<feature type="transmembrane region" description="Helical" evidence="1">
    <location>
        <begin position="72"/>
        <end position="90"/>
    </location>
</feature>
<dbReference type="InterPro" id="IPR024515">
    <property type="entry name" value="DUF3397"/>
</dbReference>
<feature type="transmembrane region" description="Helical" evidence="1">
    <location>
        <begin position="42"/>
        <end position="60"/>
    </location>
</feature>
<accession>A0ABQ3W6U0</accession>
<name>A0ABQ3W6U0_9LACO</name>
<dbReference type="Pfam" id="PF11877">
    <property type="entry name" value="DUF3397"/>
    <property type="match status" value="1"/>
</dbReference>
<feature type="transmembrane region" description="Helical" evidence="1">
    <location>
        <begin position="6"/>
        <end position="30"/>
    </location>
</feature>
<dbReference type="Proteomes" id="UP000604765">
    <property type="component" value="Unassembled WGS sequence"/>
</dbReference>
<proteinExistence type="predicted"/>